<dbReference type="PANTHER" id="PTHR46517:SF1">
    <property type="entry name" value="FRUCTOSE-2,6-BISPHOSPHATASE TIGAR"/>
    <property type="match status" value="1"/>
</dbReference>
<evidence type="ECO:0000313" key="3">
    <source>
        <dbReference type="EMBL" id="QJD80775.1"/>
    </source>
</evidence>
<dbReference type="GO" id="GO:0004331">
    <property type="term" value="F:fructose-2,6-bisphosphate 2-phosphatase activity"/>
    <property type="evidence" value="ECO:0007669"/>
    <property type="project" value="TreeGrafter"/>
</dbReference>
<dbReference type="Pfam" id="PF00300">
    <property type="entry name" value="His_Phos_1"/>
    <property type="match status" value="2"/>
</dbReference>
<organism evidence="3 4">
    <name type="scientific">Spirosoma rhododendri</name>
    <dbReference type="NCBI Taxonomy" id="2728024"/>
    <lineage>
        <taxon>Bacteria</taxon>
        <taxon>Pseudomonadati</taxon>
        <taxon>Bacteroidota</taxon>
        <taxon>Cytophagia</taxon>
        <taxon>Cytophagales</taxon>
        <taxon>Cytophagaceae</taxon>
        <taxon>Spirosoma</taxon>
    </lineage>
</organism>
<evidence type="ECO:0000256" key="1">
    <source>
        <dbReference type="ARBA" id="ARBA00022801"/>
    </source>
</evidence>
<keyword evidence="1" id="KW-0378">Hydrolase</keyword>
<dbReference type="SMART" id="SM00855">
    <property type="entry name" value="PGAM"/>
    <property type="match status" value="1"/>
</dbReference>
<gene>
    <name evidence="3" type="ORF">HH216_21900</name>
</gene>
<dbReference type="Gene3D" id="3.40.50.1240">
    <property type="entry name" value="Phosphoglycerate mutase-like"/>
    <property type="match status" value="1"/>
</dbReference>
<sequence>MDIYLVRHTEVAVGRSVAYGQTDVALSDSYAEQRDQLSRHLPPAPAIIFTSPLSRCRRLADDLAQSLTTGSAIETAPGQTALADAHRPLIRCDDRLKEFFFGDWEMVPWTDIDHDALTTWRADFVTIPTPNGENFNDVSVRVKAFWRECILPLIQTGNSRPVLIVSHGGIIRALLCFFLELPLQNAYRLNLDYGAVSKITLSGSSFTVQYINR</sequence>
<reference evidence="3 4" key="1">
    <citation type="submission" date="2020-04" db="EMBL/GenBank/DDBJ databases">
        <title>Genome sequencing of novel species.</title>
        <authorList>
            <person name="Heo J."/>
            <person name="Kim S.-J."/>
            <person name="Kim J.-S."/>
            <person name="Hong S.-B."/>
            <person name="Kwon S.-W."/>
        </authorList>
    </citation>
    <scope>NUCLEOTIDE SEQUENCE [LARGE SCALE GENOMIC DNA]</scope>
    <source>
        <strain evidence="3 4">CJU-R4</strain>
    </source>
</reference>
<dbReference type="SUPFAM" id="SSF53254">
    <property type="entry name" value="Phosphoglycerate mutase-like"/>
    <property type="match status" value="1"/>
</dbReference>
<dbReference type="GO" id="GO:0043456">
    <property type="term" value="P:regulation of pentose-phosphate shunt"/>
    <property type="evidence" value="ECO:0007669"/>
    <property type="project" value="TreeGrafter"/>
</dbReference>
<keyword evidence="4" id="KW-1185">Reference proteome</keyword>
<dbReference type="RefSeq" id="WP_169552795.1">
    <property type="nucleotide sequence ID" value="NZ_CP051677.1"/>
</dbReference>
<dbReference type="EMBL" id="CP051677">
    <property type="protein sequence ID" value="QJD80775.1"/>
    <property type="molecule type" value="Genomic_DNA"/>
</dbReference>
<name>A0A7L5DRM4_9BACT</name>
<dbReference type="PANTHER" id="PTHR46517">
    <property type="entry name" value="FRUCTOSE-2,6-BISPHOSPHATASE TIGAR"/>
    <property type="match status" value="1"/>
</dbReference>
<dbReference type="Proteomes" id="UP000501128">
    <property type="component" value="Chromosome"/>
</dbReference>
<dbReference type="CDD" id="cd07067">
    <property type="entry name" value="HP_PGM_like"/>
    <property type="match status" value="1"/>
</dbReference>
<dbReference type="InterPro" id="IPR051695">
    <property type="entry name" value="Phosphoglycerate_Mutase"/>
</dbReference>
<proteinExistence type="predicted"/>
<dbReference type="AlphaFoldDB" id="A0A7L5DRM4"/>
<dbReference type="InterPro" id="IPR029033">
    <property type="entry name" value="His_PPase_superfam"/>
</dbReference>
<protein>
    <submittedName>
        <fullName evidence="3">Alpha-ribazole phosphatase family protein</fullName>
    </submittedName>
</protein>
<evidence type="ECO:0000256" key="2">
    <source>
        <dbReference type="PIRSR" id="PIRSR613078-3"/>
    </source>
</evidence>
<dbReference type="GO" id="GO:0045820">
    <property type="term" value="P:negative regulation of glycolytic process"/>
    <property type="evidence" value="ECO:0007669"/>
    <property type="project" value="TreeGrafter"/>
</dbReference>
<dbReference type="GO" id="GO:0005829">
    <property type="term" value="C:cytosol"/>
    <property type="evidence" value="ECO:0007669"/>
    <property type="project" value="TreeGrafter"/>
</dbReference>
<dbReference type="InterPro" id="IPR013078">
    <property type="entry name" value="His_Pase_superF_clade-1"/>
</dbReference>
<accession>A0A7L5DRM4</accession>
<feature type="site" description="Transition state stabilizer" evidence="2">
    <location>
        <position position="167"/>
    </location>
</feature>
<dbReference type="KEGG" id="srho:HH216_21900"/>
<evidence type="ECO:0000313" key="4">
    <source>
        <dbReference type="Proteomes" id="UP000501128"/>
    </source>
</evidence>